<dbReference type="SUPFAM" id="SSF52949">
    <property type="entry name" value="Macro domain-like"/>
    <property type="match status" value="1"/>
</dbReference>
<keyword evidence="1" id="KW-0732">Signal</keyword>
<dbReference type="PANTHER" id="PTHR11106:SF111">
    <property type="entry name" value="MACRO DOMAIN-CONTAINING PROTEIN"/>
    <property type="match status" value="1"/>
</dbReference>
<proteinExistence type="predicted"/>
<feature type="chain" id="PRO_5029811558" evidence="1">
    <location>
        <begin position="23"/>
        <end position="127"/>
    </location>
</feature>
<dbReference type="EMBL" id="VXIV02002724">
    <property type="protein sequence ID" value="KAF6023374.1"/>
    <property type="molecule type" value="Genomic_DNA"/>
</dbReference>
<dbReference type="InterPro" id="IPR043472">
    <property type="entry name" value="Macro_dom-like"/>
</dbReference>
<dbReference type="AlphaFoldDB" id="A0A7J7JCI6"/>
<organism evidence="3 4">
    <name type="scientific">Bugula neritina</name>
    <name type="common">Brown bryozoan</name>
    <name type="synonym">Sertularia neritina</name>
    <dbReference type="NCBI Taxonomy" id="10212"/>
    <lineage>
        <taxon>Eukaryota</taxon>
        <taxon>Metazoa</taxon>
        <taxon>Spiralia</taxon>
        <taxon>Lophotrochozoa</taxon>
        <taxon>Bryozoa</taxon>
        <taxon>Gymnolaemata</taxon>
        <taxon>Cheilostomatida</taxon>
        <taxon>Flustrina</taxon>
        <taxon>Buguloidea</taxon>
        <taxon>Bugulidae</taxon>
        <taxon>Bugula</taxon>
    </lineage>
</organism>
<dbReference type="OrthoDB" id="9421954at2759"/>
<dbReference type="Gene3D" id="3.40.220.10">
    <property type="entry name" value="Leucine Aminopeptidase, subunit E, domain 1"/>
    <property type="match status" value="1"/>
</dbReference>
<keyword evidence="4" id="KW-1185">Reference proteome</keyword>
<reference evidence="3" key="1">
    <citation type="submission" date="2020-06" db="EMBL/GenBank/DDBJ databases">
        <title>Draft genome of Bugula neritina, a colonial animal packing powerful symbionts and potential medicines.</title>
        <authorList>
            <person name="Rayko M."/>
        </authorList>
    </citation>
    <scope>NUCLEOTIDE SEQUENCE [LARGE SCALE GENOMIC DNA]</scope>
    <source>
        <strain evidence="3">Kwan_BN1</strain>
    </source>
</reference>
<dbReference type="InterPro" id="IPR002589">
    <property type="entry name" value="Macro_dom"/>
</dbReference>
<dbReference type="Proteomes" id="UP000593567">
    <property type="component" value="Unassembled WGS sequence"/>
</dbReference>
<accession>A0A7J7JCI6</accession>
<evidence type="ECO:0000256" key="1">
    <source>
        <dbReference type="SAM" id="SignalP"/>
    </source>
</evidence>
<dbReference type="Pfam" id="PF01661">
    <property type="entry name" value="Macro"/>
    <property type="match status" value="1"/>
</dbReference>
<dbReference type="PANTHER" id="PTHR11106">
    <property type="entry name" value="GANGLIOSIDE INDUCED DIFFERENTIATION ASSOCIATED PROTEIN 2-RELATED"/>
    <property type="match status" value="1"/>
</dbReference>
<evidence type="ECO:0000313" key="3">
    <source>
        <dbReference type="EMBL" id="KAF6023374.1"/>
    </source>
</evidence>
<dbReference type="PROSITE" id="PS51154">
    <property type="entry name" value="MACRO"/>
    <property type="match status" value="1"/>
</dbReference>
<sequence length="127" mass="14349">MYSLFVLFIISVSMSDMYNIEAAKIIHCNSPSWSKSNGIADLQKSVENCFKIADKEHIKSIALPSIGSGNAGWPKQLAAETILRAIERYFQTIMASSIKNVYFVLYDQDSVDIYTSELKKLLEHSYD</sequence>
<protein>
    <submittedName>
        <fullName evidence="3">H2AFY2</fullName>
    </submittedName>
</protein>
<feature type="signal peptide" evidence="1">
    <location>
        <begin position="1"/>
        <end position="22"/>
    </location>
</feature>
<name>A0A7J7JCI6_BUGNE</name>
<comment type="caution">
    <text evidence="3">The sequence shown here is derived from an EMBL/GenBank/DDBJ whole genome shotgun (WGS) entry which is preliminary data.</text>
</comment>
<evidence type="ECO:0000313" key="4">
    <source>
        <dbReference type="Proteomes" id="UP000593567"/>
    </source>
</evidence>
<gene>
    <name evidence="3" type="ORF">EB796_018316</name>
</gene>
<feature type="domain" description="Macro" evidence="2">
    <location>
        <begin position="1"/>
        <end position="122"/>
    </location>
</feature>
<evidence type="ECO:0000259" key="2">
    <source>
        <dbReference type="PROSITE" id="PS51154"/>
    </source>
</evidence>